<dbReference type="PANTHER" id="PTHR22916">
    <property type="entry name" value="GLYCOSYLTRANSFERASE"/>
    <property type="match status" value="1"/>
</dbReference>
<protein>
    <submittedName>
        <fullName evidence="2">Glycosyltransferase family 2 protein</fullName>
    </submittedName>
</protein>
<dbReference type="InterPro" id="IPR029044">
    <property type="entry name" value="Nucleotide-diphossugar_trans"/>
</dbReference>
<dbReference type="Pfam" id="PF00535">
    <property type="entry name" value="Glycos_transf_2"/>
    <property type="match status" value="1"/>
</dbReference>
<gene>
    <name evidence="2" type="ORF">EMB92_10780</name>
</gene>
<feature type="domain" description="Glycosyltransferase 2-like" evidence="1">
    <location>
        <begin position="71"/>
        <end position="210"/>
    </location>
</feature>
<dbReference type="EMBL" id="RZJP01000005">
    <property type="protein sequence ID" value="KAA8815143.1"/>
    <property type="molecule type" value="Genomic_DNA"/>
</dbReference>
<accession>A0A5M9Z9W6</accession>
<dbReference type="CDD" id="cd00761">
    <property type="entry name" value="Glyco_tranf_GTA_type"/>
    <property type="match status" value="1"/>
</dbReference>
<dbReference type="SUPFAM" id="SSF53448">
    <property type="entry name" value="Nucleotide-diphospho-sugar transferases"/>
    <property type="match status" value="1"/>
</dbReference>
<comment type="caution">
    <text evidence="2">The sequence shown here is derived from an EMBL/GenBank/DDBJ whole genome shotgun (WGS) entry which is preliminary data.</text>
</comment>
<dbReference type="PANTHER" id="PTHR22916:SF3">
    <property type="entry name" value="UDP-GLCNAC:BETAGAL BETA-1,3-N-ACETYLGLUCOSAMINYLTRANSFERASE-LIKE PROTEIN 1"/>
    <property type="match status" value="1"/>
</dbReference>
<evidence type="ECO:0000259" key="1">
    <source>
        <dbReference type="Pfam" id="PF00535"/>
    </source>
</evidence>
<dbReference type="Proteomes" id="UP000326060">
    <property type="component" value="Unassembled WGS sequence"/>
</dbReference>
<name>A0A5M9Z9W6_9BIFI</name>
<proteinExistence type="predicted"/>
<dbReference type="InterPro" id="IPR001173">
    <property type="entry name" value="Glyco_trans_2-like"/>
</dbReference>
<dbReference type="AlphaFoldDB" id="A0A5M9Z9W6"/>
<organism evidence="2 3">
    <name type="scientific">Bifidobacterium callitrichos</name>
    <dbReference type="NCBI Taxonomy" id="762209"/>
    <lineage>
        <taxon>Bacteria</taxon>
        <taxon>Bacillati</taxon>
        <taxon>Actinomycetota</taxon>
        <taxon>Actinomycetes</taxon>
        <taxon>Bifidobacteriales</taxon>
        <taxon>Bifidobacteriaceae</taxon>
        <taxon>Bifidobacterium</taxon>
    </lineage>
</organism>
<sequence length="372" mass="42744">MPTVKSVIKTILKNAPGKDLARHIAISQVSHSRTTHISNARELLQRFSPKPSYRYKKPTTLTPFAENYDVSVIVPAYNVESFIEECLTSLVEQQSNYSFEIIVVNDGSTDETPDIINSIADQHSNVHAINQHNKGFSGARNTGINNAKGKSIMFVDSDDKVAPGHIESFASSLFNSEYDFITGRYTIINESGNYLSKGEKPRSMGAPWGRIYRRKVWDNIRFPEGYLFEDTIQNFCIKPLFTELDIDDTSYMYRSRATSISHSISRNRRSVETYWIIEELIEECRLLGVPFDQYLYARTIKQFGAVAYRRILALNNEIQHIFFAACSEFLVSIPEFKSFWYTQDEVLGDIEKALLRCNFNMWRTACQFAQIY</sequence>
<evidence type="ECO:0000313" key="2">
    <source>
        <dbReference type="EMBL" id="KAA8815143.1"/>
    </source>
</evidence>
<dbReference type="RefSeq" id="WP_150394886.1">
    <property type="nucleotide sequence ID" value="NZ_RZJP01000005.1"/>
</dbReference>
<evidence type="ECO:0000313" key="3">
    <source>
        <dbReference type="Proteomes" id="UP000326060"/>
    </source>
</evidence>
<reference evidence="2 3" key="1">
    <citation type="journal article" date="2019" name="Syst. Appl. Microbiol.">
        <title>Characterization of Bifidobacterium species in feaces of the Egyptian fruit bat: Description of B. vespertilionis sp. nov. and B. rousetti sp. nov.</title>
        <authorList>
            <person name="Modesto M."/>
            <person name="Satti M."/>
            <person name="Watanabe K."/>
            <person name="Puglisi E."/>
            <person name="Morelli L."/>
            <person name="Huang C.-H."/>
            <person name="Liou J.-S."/>
            <person name="Miyashita M."/>
            <person name="Tamura T."/>
            <person name="Saito S."/>
            <person name="Mori K."/>
            <person name="Huang L."/>
            <person name="Sciavilla P."/>
            <person name="Sandri C."/>
            <person name="Spiezio C."/>
            <person name="Vitali F."/>
            <person name="Cavalieri D."/>
            <person name="Perpetuini G."/>
            <person name="Tofalo R."/>
            <person name="Bonetti A."/>
            <person name="Arita M."/>
            <person name="Mattarelli P."/>
        </authorList>
    </citation>
    <scope>NUCLEOTIDE SEQUENCE [LARGE SCALE GENOMIC DNA]</scope>
    <source>
        <strain evidence="2 3">RST27</strain>
    </source>
</reference>
<dbReference type="GO" id="GO:0016758">
    <property type="term" value="F:hexosyltransferase activity"/>
    <property type="evidence" value="ECO:0007669"/>
    <property type="project" value="UniProtKB-ARBA"/>
</dbReference>
<keyword evidence="2" id="KW-0808">Transferase</keyword>
<dbReference type="Gene3D" id="3.90.550.10">
    <property type="entry name" value="Spore Coat Polysaccharide Biosynthesis Protein SpsA, Chain A"/>
    <property type="match status" value="1"/>
</dbReference>